<dbReference type="GO" id="GO:0005829">
    <property type="term" value="C:cytosol"/>
    <property type="evidence" value="ECO:0007669"/>
    <property type="project" value="TreeGrafter"/>
</dbReference>
<gene>
    <name evidence="6" type="primary">purN</name>
    <name evidence="8" type="ORF">DEH80_00140</name>
</gene>
<dbReference type="NCBIfam" id="TIGR00639">
    <property type="entry name" value="PurN"/>
    <property type="match status" value="1"/>
</dbReference>
<comment type="pathway">
    <text evidence="1 6">Purine metabolism; IMP biosynthesis via de novo pathway; N(2)-formyl-N(1)-(5-phospho-D-ribosyl)glycinamide from N(1)-(5-phospho-D-ribosyl)glycinamide (10-formyl THF route): step 1/1.</text>
</comment>
<evidence type="ECO:0000256" key="2">
    <source>
        <dbReference type="ARBA" id="ARBA00022679"/>
    </source>
</evidence>
<dbReference type="PROSITE" id="PS00373">
    <property type="entry name" value="GART"/>
    <property type="match status" value="1"/>
</dbReference>
<name>A0A363UQ51_9GAMM</name>
<dbReference type="EC" id="2.1.2.2" evidence="6"/>
<dbReference type="Proteomes" id="UP000251800">
    <property type="component" value="Unassembled WGS sequence"/>
</dbReference>
<dbReference type="PANTHER" id="PTHR43369:SF2">
    <property type="entry name" value="PHOSPHORIBOSYLGLYCINAMIDE FORMYLTRANSFERASE"/>
    <property type="match status" value="1"/>
</dbReference>
<dbReference type="OrthoDB" id="9806170at2"/>
<evidence type="ECO:0000256" key="3">
    <source>
        <dbReference type="ARBA" id="ARBA00022755"/>
    </source>
</evidence>
<evidence type="ECO:0000256" key="6">
    <source>
        <dbReference type="HAMAP-Rule" id="MF_01930"/>
    </source>
</evidence>
<feature type="site" description="Raises pKa of active site His" evidence="6">
    <location>
        <position position="150"/>
    </location>
</feature>
<keyword evidence="3 6" id="KW-0658">Purine biosynthesis</keyword>
<dbReference type="AlphaFoldDB" id="A0A363UQ51"/>
<keyword evidence="2 6" id="KW-0808">Transferase</keyword>
<dbReference type="Gene3D" id="3.40.50.170">
    <property type="entry name" value="Formyl transferase, N-terminal domain"/>
    <property type="match status" value="1"/>
</dbReference>
<proteinExistence type="inferred from homology"/>
<feature type="binding site" evidence="6">
    <location>
        <position position="112"/>
    </location>
    <ligand>
        <name>(6R)-10-formyltetrahydrofolate</name>
        <dbReference type="ChEBI" id="CHEBI:195366"/>
    </ligand>
</feature>
<dbReference type="InterPro" id="IPR004607">
    <property type="entry name" value="GART"/>
</dbReference>
<comment type="caution">
    <text evidence="6">Lacks conserved residue(s) required for the propagation of feature annotation.</text>
</comment>
<protein>
    <recommendedName>
        <fullName evidence="6">Phosphoribosylglycinamide formyltransferase</fullName>
        <ecNumber evidence="6">2.1.2.2</ecNumber>
    </recommendedName>
    <alternativeName>
        <fullName evidence="6">5'-phosphoribosylglycinamide transformylase</fullName>
    </alternativeName>
    <alternativeName>
        <fullName evidence="6">GAR transformylase</fullName>
        <shortName evidence="6">GART</shortName>
    </alternativeName>
</protein>
<dbReference type="PANTHER" id="PTHR43369">
    <property type="entry name" value="PHOSPHORIBOSYLGLYCINAMIDE FORMYLTRANSFERASE"/>
    <property type="match status" value="1"/>
</dbReference>
<organism evidence="8 9">
    <name type="scientific">Abyssibacter profundi</name>
    <dbReference type="NCBI Taxonomy" id="2182787"/>
    <lineage>
        <taxon>Bacteria</taxon>
        <taxon>Pseudomonadati</taxon>
        <taxon>Pseudomonadota</taxon>
        <taxon>Gammaproteobacteria</taxon>
        <taxon>Chromatiales</taxon>
        <taxon>Oceanococcaceae</taxon>
        <taxon>Abyssibacter</taxon>
    </lineage>
</organism>
<evidence type="ECO:0000256" key="4">
    <source>
        <dbReference type="ARBA" id="ARBA00038440"/>
    </source>
</evidence>
<comment type="similarity">
    <text evidence="4 6">Belongs to the GART family.</text>
</comment>
<dbReference type="CDD" id="cd08645">
    <property type="entry name" value="FMT_core_GART"/>
    <property type="match status" value="1"/>
</dbReference>
<dbReference type="RefSeq" id="WP_109718444.1">
    <property type="nucleotide sequence ID" value="NZ_QEQK01000001.1"/>
</dbReference>
<keyword evidence="9" id="KW-1185">Reference proteome</keyword>
<evidence type="ECO:0000259" key="7">
    <source>
        <dbReference type="Pfam" id="PF00551"/>
    </source>
</evidence>
<evidence type="ECO:0000256" key="1">
    <source>
        <dbReference type="ARBA" id="ARBA00005054"/>
    </source>
</evidence>
<dbReference type="GO" id="GO:0006189">
    <property type="term" value="P:'de novo' IMP biosynthetic process"/>
    <property type="evidence" value="ECO:0007669"/>
    <property type="project" value="UniProtKB-UniRule"/>
</dbReference>
<dbReference type="UniPathway" id="UPA00074">
    <property type="reaction ID" value="UER00126"/>
</dbReference>
<dbReference type="EMBL" id="QEQK01000001">
    <property type="protein sequence ID" value="PWN57588.1"/>
    <property type="molecule type" value="Genomic_DNA"/>
</dbReference>
<dbReference type="GO" id="GO:0004644">
    <property type="term" value="F:phosphoribosylglycinamide formyltransferase activity"/>
    <property type="evidence" value="ECO:0007669"/>
    <property type="project" value="UniProtKB-UniRule"/>
</dbReference>
<feature type="binding site" evidence="6">
    <location>
        <position position="70"/>
    </location>
    <ligand>
        <name>(6R)-10-formyltetrahydrofolate</name>
        <dbReference type="ChEBI" id="CHEBI:195366"/>
    </ligand>
</feature>
<comment type="catalytic activity">
    <reaction evidence="5 6">
        <text>N(1)-(5-phospho-beta-D-ribosyl)glycinamide + (6R)-10-formyltetrahydrofolate = N(2)-formyl-N(1)-(5-phospho-beta-D-ribosyl)glycinamide + (6S)-5,6,7,8-tetrahydrofolate + H(+)</text>
        <dbReference type="Rhea" id="RHEA:15053"/>
        <dbReference type="ChEBI" id="CHEBI:15378"/>
        <dbReference type="ChEBI" id="CHEBI:57453"/>
        <dbReference type="ChEBI" id="CHEBI:143788"/>
        <dbReference type="ChEBI" id="CHEBI:147286"/>
        <dbReference type="ChEBI" id="CHEBI:195366"/>
        <dbReference type="EC" id="2.1.2.2"/>
    </reaction>
</comment>
<dbReference type="SUPFAM" id="SSF53328">
    <property type="entry name" value="Formyltransferase"/>
    <property type="match status" value="1"/>
</dbReference>
<dbReference type="InterPro" id="IPR002376">
    <property type="entry name" value="Formyl_transf_N"/>
</dbReference>
<comment type="function">
    <text evidence="6">Catalyzes the transfer of a formyl group from 10-formyltetrahydrofolate to 5-phospho-ribosyl-glycinamide (GAR), producing 5-phospho-ribosyl-N-formylglycinamide (FGAR) and tetrahydrofolate.</text>
</comment>
<dbReference type="InterPro" id="IPR036477">
    <property type="entry name" value="Formyl_transf_N_sf"/>
</dbReference>
<sequence length="220" mass="24192">MTGPNPARLVVLISGTGRNLQALIDAQALGQLGAEIVHVVSNRPGVQGLDRAAAAGIATTVVDHKHFASRDDFDAALAEVIEASRPDIVVLAGFMRILTPAFIRRFEGRLLNIHPSLLPKYRGLHTHRRALEAGDPWHGASIHFVTEELDGGPVVLQGRINVGSTDTPETLARRVMEEIELNIYPLAVRWMADRRLQWRDGQAWMDGDPLDQPLSWPQDA</sequence>
<comment type="caution">
    <text evidence="8">The sequence shown here is derived from an EMBL/GenBank/DDBJ whole genome shotgun (WGS) entry which is preliminary data.</text>
</comment>
<feature type="active site" description="Proton donor" evidence="6">
    <location>
        <position position="114"/>
    </location>
</feature>
<evidence type="ECO:0000256" key="5">
    <source>
        <dbReference type="ARBA" id="ARBA00047664"/>
    </source>
</evidence>
<evidence type="ECO:0000313" key="8">
    <source>
        <dbReference type="EMBL" id="PWN57588.1"/>
    </source>
</evidence>
<dbReference type="InterPro" id="IPR001555">
    <property type="entry name" value="GART_AS"/>
</dbReference>
<dbReference type="HAMAP" id="MF_01930">
    <property type="entry name" value="PurN"/>
    <property type="match status" value="1"/>
</dbReference>
<feature type="binding site" evidence="6">
    <location>
        <begin position="95"/>
        <end position="98"/>
    </location>
    <ligand>
        <name>(6R)-10-formyltetrahydrofolate</name>
        <dbReference type="ChEBI" id="CHEBI:195366"/>
    </ligand>
</feature>
<evidence type="ECO:0000313" key="9">
    <source>
        <dbReference type="Proteomes" id="UP000251800"/>
    </source>
</evidence>
<accession>A0A363UQ51</accession>
<feature type="domain" description="Formyl transferase N-terminal" evidence="7">
    <location>
        <begin position="8"/>
        <end position="187"/>
    </location>
</feature>
<dbReference type="Pfam" id="PF00551">
    <property type="entry name" value="Formyl_trans_N"/>
    <property type="match status" value="1"/>
</dbReference>
<reference evidence="8 9" key="1">
    <citation type="submission" date="2018-05" db="EMBL/GenBank/DDBJ databases">
        <title>Abyssibacter profundi OUC007T gen. nov., sp. nov, a marine bacterium isolated from seawater of the Mariana Trench.</title>
        <authorList>
            <person name="Zhou S."/>
        </authorList>
    </citation>
    <scope>NUCLEOTIDE SEQUENCE [LARGE SCALE GENOMIC DNA]</scope>
    <source>
        <strain evidence="8 9">OUC007</strain>
    </source>
</reference>